<dbReference type="Pfam" id="PF00589">
    <property type="entry name" value="Phage_integrase"/>
    <property type="match status" value="1"/>
</dbReference>
<evidence type="ECO:0000256" key="2">
    <source>
        <dbReference type="ARBA" id="ARBA00022908"/>
    </source>
</evidence>
<dbReference type="GO" id="GO:0003677">
    <property type="term" value="F:DNA binding"/>
    <property type="evidence" value="ECO:0007669"/>
    <property type="project" value="UniProtKB-UniRule"/>
</dbReference>
<evidence type="ECO:0000313" key="8">
    <source>
        <dbReference type="EMBL" id="MQW08098.1"/>
    </source>
</evidence>
<dbReference type="PANTHER" id="PTHR30349">
    <property type="entry name" value="PHAGE INTEGRASE-RELATED"/>
    <property type="match status" value="1"/>
</dbReference>
<evidence type="ECO:0000259" key="7">
    <source>
        <dbReference type="PROSITE" id="PS51900"/>
    </source>
</evidence>
<comment type="similarity">
    <text evidence="1">Belongs to the 'phage' integrase family.</text>
</comment>
<dbReference type="AlphaFoldDB" id="A0A6A8A0Y6"/>
<dbReference type="PROSITE" id="PS51900">
    <property type="entry name" value="CB"/>
    <property type="match status" value="1"/>
</dbReference>
<dbReference type="EMBL" id="WISP01000201">
    <property type="protein sequence ID" value="MQW08098.1"/>
    <property type="molecule type" value="Genomic_DNA"/>
</dbReference>
<proteinExistence type="inferred from homology"/>
<dbReference type="Gene3D" id="1.10.443.10">
    <property type="entry name" value="Intergrase catalytic core"/>
    <property type="match status" value="1"/>
</dbReference>
<dbReference type="InterPro" id="IPR044068">
    <property type="entry name" value="CB"/>
</dbReference>
<keyword evidence="4" id="KW-0233">DNA recombination</keyword>
<dbReference type="SUPFAM" id="SSF56349">
    <property type="entry name" value="DNA breaking-rejoining enzymes"/>
    <property type="match status" value="1"/>
</dbReference>
<dbReference type="InterPro" id="IPR010998">
    <property type="entry name" value="Integrase_recombinase_N"/>
</dbReference>
<dbReference type="Gene3D" id="1.10.150.130">
    <property type="match status" value="1"/>
</dbReference>
<evidence type="ECO:0000256" key="4">
    <source>
        <dbReference type="ARBA" id="ARBA00023172"/>
    </source>
</evidence>
<keyword evidence="2" id="KW-0229">DNA integration</keyword>
<dbReference type="PANTHER" id="PTHR30349:SF41">
    <property type="entry name" value="INTEGRASE_RECOMBINASE PROTEIN MJ0367-RELATED"/>
    <property type="match status" value="1"/>
</dbReference>
<reference evidence="8" key="1">
    <citation type="journal article" date="2013" name="Genome Biol.">
        <title>Comparative genomics of the core and accessory genomes of 48 Sinorhizobium strains comprising five genospecies.</title>
        <authorList>
            <person name="Sugawara M."/>
            <person name="Epstein B."/>
            <person name="Badgley B.D."/>
            <person name="Unno T."/>
            <person name="Xu L."/>
            <person name="Reese J."/>
            <person name="Gyaneshwar P."/>
            <person name="Denny R."/>
            <person name="Mudge J."/>
            <person name="Bharti A.K."/>
            <person name="Farmer A.D."/>
            <person name="May G.D."/>
            <person name="Woodward J.E."/>
            <person name="Medigue C."/>
            <person name="Vallenet D."/>
            <person name="Lajus A."/>
            <person name="Rouy Z."/>
            <person name="Martinez-Vaz B."/>
            <person name="Tiffin P."/>
            <person name="Young N.D."/>
            <person name="Sadowsky M.J."/>
        </authorList>
    </citation>
    <scope>NUCLEOTIDE SEQUENCE</scope>
    <source>
        <strain evidence="8">M30</strain>
    </source>
</reference>
<feature type="domain" description="Tyr recombinase" evidence="6">
    <location>
        <begin position="270"/>
        <end position="458"/>
    </location>
</feature>
<organism evidence="8">
    <name type="scientific">Rhizobium meliloti</name>
    <name type="common">Ensifer meliloti</name>
    <name type="synonym">Sinorhizobium meliloti</name>
    <dbReference type="NCBI Taxonomy" id="382"/>
    <lineage>
        <taxon>Bacteria</taxon>
        <taxon>Pseudomonadati</taxon>
        <taxon>Pseudomonadota</taxon>
        <taxon>Alphaproteobacteria</taxon>
        <taxon>Hyphomicrobiales</taxon>
        <taxon>Rhizobiaceae</taxon>
        <taxon>Sinorhizobium/Ensifer group</taxon>
        <taxon>Sinorhizobium</taxon>
    </lineage>
</organism>
<sequence length="465" mass="51313">MMIDLPYVQSRKNHYRYRRKVPAALRDALGKAEIVIPLGKTEAEVVKRWPRANNEAEKRLAQALKAAESPKGKTTSSAKRTPLERYKWANDHITGLGLDPDWSGQGDPEDAEAIARDVIAESIAAKYPQDAEGYAQGVSGTDKVLLRVLALGAAAKRPEATLEDARKFYLTEKVKGTHDEVKKTQRVDRAVEHIRTALGRDPAISSLTRADAREVRDHMLKDAEMRPATVHRYMNDIRAVINHAIEELPLPGVQNPFNRLEVKNDSVAKEERKPFTPEQLEKTRGRVLAHASEDLKLIWGLLEGTGCRLSEVAGLLVTDVILGHEHPHINLVFHAHRRLKNAGSIRKVPLIGDALKAAQEAVEMAAAEDKPKGPFLFPRYAATSKERLASSAALMKHVRKIVTDEKVTVHSLRHSLKDRLRLAGVEPGTIDDILGHSSGKVSERYGGADATLGVTMAAMKKAFGP</sequence>
<keyword evidence="3 5" id="KW-0238">DNA-binding</keyword>
<evidence type="ECO:0000256" key="3">
    <source>
        <dbReference type="ARBA" id="ARBA00023125"/>
    </source>
</evidence>
<evidence type="ECO:0000259" key="6">
    <source>
        <dbReference type="PROSITE" id="PS51898"/>
    </source>
</evidence>
<feature type="domain" description="Core-binding (CB)" evidence="7">
    <location>
        <begin position="160"/>
        <end position="245"/>
    </location>
</feature>
<dbReference type="RefSeq" id="WP_153318936.1">
    <property type="nucleotide sequence ID" value="NZ_WISP01000201.1"/>
</dbReference>
<dbReference type="GO" id="GO:0006310">
    <property type="term" value="P:DNA recombination"/>
    <property type="evidence" value="ECO:0007669"/>
    <property type="project" value="UniProtKB-KW"/>
</dbReference>
<evidence type="ECO:0000256" key="5">
    <source>
        <dbReference type="PROSITE-ProRule" id="PRU01248"/>
    </source>
</evidence>
<dbReference type="InterPro" id="IPR002104">
    <property type="entry name" value="Integrase_catalytic"/>
</dbReference>
<name>A0A6A8A0Y6_RHIML</name>
<dbReference type="PROSITE" id="PS51898">
    <property type="entry name" value="TYR_RECOMBINASE"/>
    <property type="match status" value="1"/>
</dbReference>
<evidence type="ECO:0000256" key="1">
    <source>
        <dbReference type="ARBA" id="ARBA00008857"/>
    </source>
</evidence>
<dbReference type="InterPro" id="IPR011010">
    <property type="entry name" value="DNA_brk_join_enz"/>
</dbReference>
<accession>A0A6A8A0Y6</accession>
<dbReference type="InterPro" id="IPR050090">
    <property type="entry name" value="Tyrosine_recombinase_XerCD"/>
</dbReference>
<protein>
    <submittedName>
        <fullName evidence="8">Tyrosine-type recombinase/integrase</fullName>
    </submittedName>
</protein>
<dbReference type="GO" id="GO:0015074">
    <property type="term" value="P:DNA integration"/>
    <property type="evidence" value="ECO:0007669"/>
    <property type="project" value="UniProtKB-KW"/>
</dbReference>
<comment type="caution">
    <text evidence="8">The sequence shown here is derived from an EMBL/GenBank/DDBJ whole genome shotgun (WGS) entry which is preliminary data.</text>
</comment>
<gene>
    <name evidence="8" type="ORF">GHK45_31485</name>
</gene>
<dbReference type="InterPro" id="IPR013762">
    <property type="entry name" value="Integrase-like_cat_sf"/>
</dbReference>